<dbReference type="Proteomes" id="UP000019063">
    <property type="component" value="Unassembled WGS sequence"/>
</dbReference>
<protein>
    <submittedName>
        <fullName evidence="1">Uncharacterized protein</fullName>
    </submittedName>
</protein>
<evidence type="ECO:0000313" key="1">
    <source>
        <dbReference type="EMBL" id="ETW10900.1"/>
    </source>
</evidence>
<keyword evidence="2" id="KW-1185">Reference proteome</keyword>
<comment type="caution">
    <text evidence="1">The sequence shown here is derived from an EMBL/GenBank/DDBJ whole genome shotgun (WGS) entry which is preliminary data.</text>
</comment>
<reference evidence="1 2" key="1">
    <citation type="journal article" date="2014" name="Antonie Van Leeuwenhoek">
        <title>Roseivivax atlanticus sp. nov., isolated from surface seawater of the Atlantic Ocean.</title>
        <authorList>
            <person name="Li G."/>
            <person name="Lai Q."/>
            <person name="Liu X."/>
            <person name="Sun F."/>
            <person name="Shao Z."/>
        </authorList>
    </citation>
    <scope>NUCLEOTIDE SEQUENCE [LARGE SCALE GENOMIC DNA]</scope>
    <source>
        <strain evidence="1 2">22II-s10s</strain>
    </source>
</reference>
<gene>
    <name evidence="1" type="ORF">ATO8_19924</name>
</gene>
<sequence length="82" mass="9297">MKLDDWAAHHSLTDREIAERMTDWIRANEDPDADPVSVPAVQKYRHGRAPKEPRMRAIYYVTGGWVSANDFYGLPQVGVVDG</sequence>
<evidence type="ECO:0000313" key="2">
    <source>
        <dbReference type="Proteomes" id="UP000019063"/>
    </source>
</evidence>
<dbReference type="STRING" id="1379903.ATO8_19924"/>
<dbReference type="EMBL" id="AQQW01000021">
    <property type="protein sequence ID" value="ETW10900.1"/>
    <property type="molecule type" value="Genomic_DNA"/>
</dbReference>
<proteinExistence type="predicted"/>
<name>W4HG07_9RHOB</name>
<accession>W4HG07</accession>
<organism evidence="1 2">
    <name type="scientific">Roseivivax marinus</name>
    <dbReference type="NCBI Taxonomy" id="1379903"/>
    <lineage>
        <taxon>Bacteria</taxon>
        <taxon>Pseudomonadati</taxon>
        <taxon>Pseudomonadota</taxon>
        <taxon>Alphaproteobacteria</taxon>
        <taxon>Rhodobacterales</taxon>
        <taxon>Roseobacteraceae</taxon>
        <taxon>Roseivivax</taxon>
    </lineage>
</organism>
<dbReference type="RefSeq" id="WP_043847166.1">
    <property type="nucleotide sequence ID" value="NZ_AQQW01000021.1"/>
</dbReference>
<dbReference type="AlphaFoldDB" id="W4HG07"/>